<dbReference type="InterPro" id="IPR013320">
    <property type="entry name" value="ConA-like_dom_sf"/>
</dbReference>
<dbReference type="Proteomes" id="UP001596258">
    <property type="component" value="Unassembled WGS sequence"/>
</dbReference>
<feature type="signal peptide" evidence="1">
    <location>
        <begin position="1"/>
        <end position="26"/>
    </location>
</feature>
<dbReference type="RefSeq" id="WP_125576317.1">
    <property type="nucleotide sequence ID" value="NZ_JBHSSO010000067.1"/>
</dbReference>
<dbReference type="Gene3D" id="2.60.120.200">
    <property type="match status" value="1"/>
</dbReference>
<evidence type="ECO:0000256" key="1">
    <source>
        <dbReference type="SAM" id="SignalP"/>
    </source>
</evidence>
<gene>
    <name evidence="2" type="ORF">ACFP1M_09500</name>
</gene>
<evidence type="ECO:0000313" key="2">
    <source>
        <dbReference type="EMBL" id="MFC6290404.1"/>
    </source>
</evidence>
<keyword evidence="1" id="KW-0732">Signal</keyword>
<evidence type="ECO:0008006" key="4">
    <source>
        <dbReference type="Google" id="ProtNLM"/>
    </source>
</evidence>
<sequence>MKWQRIWLSVLIALAGLLSGLTVAYAAMPDGLPIAPYFKTGTFTGSSNSATLVPNAAGEKETVQLTNAANQLGTIWADKDAYYFELNHDQKASMWMYFDNKGGSAGDGMAFVLQNDTRGTAAVSRTKLTNVPAAGETLGVWGSPDEYTSESPSVVSSQAIQNSWALEFDTFVNNQFPGSYIDKSSDFDYFINYVTDKKTESPHIASNYPAQSGTYSRRYNANQYYTVMFHKGILNPALSNGAWHHVTLKYTAPSSYPGTGKMTYAFDDKDATTGLATAATTTATVDINTSNVDPQNTGKAMWGFTGSTGQSFETNQVVFEQIPGLVDASATASLYDRTEDNVQVPANGMIMGGDRLLLQYNLTYNAGRKAWDNVQAAMTIPDNLTVTSGKVTYADGTQATVDLSSYQPGDKQLNATLPKGLSMENKTATISLYATAANPATNTAVGMTTSKFSAPLGIATADLGGFSIVHSAVNLTAQVTSGNAVNVLPGKTTTVTGTAALKGATSNAQFTLHPTLNGQDLAPATFDSQKQSDGSFTGQFSYQPLASDLHLGENKLTLYVSDAAGNSSPDVTVTINVAGILSYANVPKTVTFADTQLTGTSQQIGRQGDWNLLVNDARGSGSKWQLTARLSKPMTAINQPATQLDGDLQYRASTATSPVTIGTTAVPVATHTTTSNDETTNATSWGADAGMLLHVNSSAVSGTYTGEITWNLANAPS</sequence>
<accession>A0ABW1U9Z2</accession>
<keyword evidence="3" id="KW-1185">Reference proteome</keyword>
<reference evidence="3" key="1">
    <citation type="journal article" date="2019" name="Int. J. Syst. Evol. Microbiol.">
        <title>The Global Catalogue of Microorganisms (GCM) 10K type strain sequencing project: providing services to taxonomists for standard genome sequencing and annotation.</title>
        <authorList>
            <consortium name="The Broad Institute Genomics Platform"/>
            <consortium name="The Broad Institute Genome Sequencing Center for Infectious Disease"/>
            <person name="Wu L."/>
            <person name="Ma J."/>
        </authorList>
    </citation>
    <scope>NUCLEOTIDE SEQUENCE [LARGE SCALE GENOMIC DNA]</scope>
    <source>
        <strain evidence="3">CCM 8893</strain>
    </source>
</reference>
<feature type="chain" id="PRO_5046518132" description="WxL domain-containing protein" evidence="1">
    <location>
        <begin position="27"/>
        <end position="717"/>
    </location>
</feature>
<protein>
    <recommendedName>
        <fullName evidence="4">WxL domain-containing protein</fullName>
    </recommendedName>
</protein>
<dbReference type="EMBL" id="JBHSSO010000067">
    <property type="protein sequence ID" value="MFC6290404.1"/>
    <property type="molecule type" value="Genomic_DNA"/>
</dbReference>
<name>A0ABW1U9Z2_9LACO</name>
<dbReference type="SUPFAM" id="SSF49899">
    <property type="entry name" value="Concanavalin A-like lectins/glucanases"/>
    <property type="match status" value="1"/>
</dbReference>
<proteinExistence type="predicted"/>
<evidence type="ECO:0000313" key="3">
    <source>
        <dbReference type="Proteomes" id="UP001596258"/>
    </source>
</evidence>
<organism evidence="2 3">
    <name type="scientific">Levilactobacillus angrenensis</name>
    <dbReference type="NCBI Taxonomy" id="2486020"/>
    <lineage>
        <taxon>Bacteria</taxon>
        <taxon>Bacillati</taxon>
        <taxon>Bacillota</taxon>
        <taxon>Bacilli</taxon>
        <taxon>Lactobacillales</taxon>
        <taxon>Lactobacillaceae</taxon>
        <taxon>Levilactobacillus</taxon>
    </lineage>
</organism>
<comment type="caution">
    <text evidence="2">The sequence shown here is derived from an EMBL/GenBank/DDBJ whole genome shotgun (WGS) entry which is preliminary data.</text>
</comment>